<dbReference type="Proteomes" id="UP000076552">
    <property type="component" value="Unassembled WGS sequence"/>
</dbReference>
<evidence type="ECO:0000313" key="5">
    <source>
        <dbReference type="Proteomes" id="UP000076552"/>
    </source>
</evidence>
<evidence type="ECO:0000256" key="2">
    <source>
        <dbReference type="SAM" id="MobiDB-lite"/>
    </source>
</evidence>
<name>A0A161Y4F6_9PEZI</name>
<feature type="region of interest" description="Disordered" evidence="2">
    <location>
        <begin position="429"/>
        <end position="453"/>
    </location>
</feature>
<keyword evidence="5" id="KW-1185">Reference proteome</keyword>
<sequence>MSTAHQEIESTTPSTPQPVDTGSPEGSPPAMAIRPSSLANAKAACKRAREISIKLRKEFDALSREVEPELEPDEEKPEPNPQASLQLATLGIALASKEKEAIQLEREVVNQEQNAGVLQPQEAEKRLQDLNRRHLSAGDDLWKHKKKKARYNDPGTVRLLEPRANALTECILALYRKSDNQSKAKSRPSNWRRDALAYYTGSGDHHPPNSKDMVWCHVSGMWHPSKFVKTAHIVPNFFDGESIGEILFGSRAESLERAGNALLMSYYIKKWFDSYHLVIVPFEKGETPIKRWRVDVISSSIQNTMYTAGHTARELHGKELMFLNDKRPVSRFLYFHFIMALIRIKDLNCDKWRDIWARYYEVRPFPTPGNYMRRSMLLALASHYSTTDLDVVDSWLKDNGFETPLQLTKEEATEAARRVHAAVEAAISRADKQSRSKSKIEDVSESNSSEDED</sequence>
<dbReference type="EMBL" id="LFIV01000170">
    <property type="protein sequence ID" value="KZL66587.1"/>
    <property type="molecule type" value="Genomic_DNA"/>
</dbReference>
<evidence type="ECO:0000256" key="1">
    <source>
        <dbReference type="SAM" id="Coils"/>
    </source>
</evidence>
<evidence type="ECO:0000313" key="4">
    <source>
        <dbReference type="EMBL" id="KZL66587.1"/>
    </source>
</evidence>
<keyword evidence="1" id="KW-0175">Coiled coil</keyword>
<feature type="compositionally biased region" description="Basic and acidic residues" evidence="2">
    <location>
        <begin position="58"/>
        <end position="67"/>
    </location>
</feature>
<feature type="domain" description="HNH nuclease" evidence="3">
    <location>
        <begin position="216"/>
        <end position="280"/>
    </location>
</feature>
<accession>A0A161Y4F6</accession>
<comment type="caution">
    <text evidence="4">The sequence shown here is derived from an EMBL/GenBank/DDBJ whole genome shotgun (WGS) entry which is preliminary data.</text>
</comment>
<proteinExistence type="predicted"/>
<feature type="coiled-coil region" evidence="1">
    <location>
        <begin position="87"/>
        <end position="114"/>
    </location>
</feature>
<feature type="compositionally biased region" description="Polar residues" evidence="2">
    <location>
        <begin position="1"/>
        <end position="20"/>
    </location>
</feature>
<organism evidence="4 5">
    <name type="scientific">Colletotrichum tofieldiae</name>
    <dbReference type="NCBI Taxonomy" id="708197"/>
    <lineage>
        <taxon>Eukaryota</taxon>
        <taxon>Fungi</taxon>
        <taxon>Dikarya</taxon>
        <taxon>Ascomycota</taxon>
        <taxon>Pezizomycotina</taxon>
        <taxon>Sordariomycetes</taxon>
        <taxon>Hypocreomycetidae</taxon>
        <taxon>Glomerellales</taxon>
        <taxon>Glomerellaceae</taxon>
        <taxon>Colletotrichum</taxon>
        <taxon>Colletotrichum spaethianum species complex</taxon>
    </lineage>
</organism>
<dbReference type="InterPro" id="IPR003615">
    <property type="entry name" value="HNH_nuc"/>
</dbReference>
<feature type="compositionally biased region" description="Basic and acidic residues" evidence="2">
    <location>
        <begin position="429"/>
        <end position="442"/>
    </location>
</feature>
<gene>
    <name evidence="4" type="ORF">CT0861_11765</name>
</gene>
<dbReference type="STRING" id="708197.A0A161Y4F6"/>
<reference evidence="4 5" key="1">
    <citation type="submission" date="2015-06" db="EMBL/GenBank/DDBJ databases">
        <title>Survival trade-offs in plant roots during colonization by closely related pathogenic and mutualistic fungi.</title>
        <authorList>
            <person name="Hacquard S."/>
            <person name="Kracher B."/>
            <person name="Hiruma K."/>
            <person name="Weinman A."/>
            <person name="Muench P."/>
            <person name="Garrido Oter R."/>
            <person name="Ver Loren van Themaat E."/>
            <person name="Dallerey J.-F."/>
            <person name="Damm U."/>
            <person name="Henrissat B."/>
            <person name="Lespinet O."/>
            <person name="Thon M."/>
            <person name="Kemen E."/>
            <person name="McHardy A.C."/>
            <person name="Schulze-Lefert P."/>
            <person name="O'Connell R.J."/>
        </authorList>
    </citation>
    <scope>NUCLEOTIDE SEQUENCE [LARGE SCALE GENOMIC DNA]</scope>
    <source>
        <strain evidence="4 5">0861</strain>
    </source>
</reference>
<evidence type="ECO:0000259" key="3">
    <source>
        <dbReference type="Pfam" id="PF13391"/>
    </source>
</evidence>
<dbReference type="AlphaFoldDB" id="A0A161Y4F6"/>
<protein>
    <recommendedName>
        <fullName evidence="3">HNH nuclease domain-containing protein</fullName>
    </recommendedName>
</protein>
<feature type="region of interest" description="Disordered" evidence="2">
    <location>
        <begin position="58"/>
        <end position="81"/>
    </location>
</feature>
<dbReference type="Pfam" id="PF13391">
    <property type="entry name" value="HNH_2"/>
    <property type="match status" value="1"/>
</dbReference>
<feature type="region of interest" description="Disordered" evidence="2">
    <location>
        <begin position="1"/>
        <end position="40"/>
    </location>
</feature>